<evidence type="ECO:0000259" key="7">
    <source>
        <dbReference type="PROSITE" id="PS50089"/>
    </source>
</evidence>
<evidence type="ECO:0000256" key="6">
    <source>
        <dbReference type="SAM" id="MobiDB-lite"/>
    </source>
</evidence>
<dbReference type="SMART" id="SM00238">
    <property type="entry name" value="BIR"/>
    <property type="match status" value="4"/>
</dbReference>
<protein>
    <submittedName>
        <fullName evidence="8">E3 ubiquitin-protein ligase XIAP</fullName>
    </submittedName>
</protein>
<keyword evidence="3 5" id="KW-0863">Zinc-finger</keyword>
<keyword evidence="4" id="KW-0862">Zinc</keyword>
<comment type="similarity">
    <text evidence="1">Belongs to the IAP family.</text>
</comment>
<name>A0A9Q0YSJ2_HOLLE</name>
<dbReference type="OrthoDB" id="774873at2759"/>
<dbReference type="Proteomes" id="UP001152320">
    <property type="component" value="Chromosome 16"/>
</dbReference>
<dbReference type="PROSITE" id="PS50143">
    <property type="entry name" value="BIR_REPEAT_2"/>
    <property type="match status" value="4"/>
</dbReference>
<gene>
    <name evidence="8" type="ORF">HOLleu_32200</name>
</gene>
<evidence type="ECO:0000256" key="4">
    <source>
        <dbReference type="ARBA" id="ARBA00022833"/>
    </source>
</evidence>
<dbReference type="Pfam" id="PF13920">
    <property type="entry name" value="zf-C3HC4_3"/>
    <property type="match status" value="1"/>
</dbReference>
<dbReference type="InterPro" id="IPR013083">
    <property type="entry name" value="Znf_RING/FYVE/PHD"/>
</dbReference>
<dbReference type="InterPro" id="IPR050784">
    <property type="entry name" value="IAP"/>
</dbReference>
<evidence type="ECO:0000256" key="2">
    <source>
        <dbReference type="ARBA" id="ARBA00022723"/>
    </source>
</evidence>
<evidence type="ECO:0000256" key="3">
    <source>
        <dbReference type="ARBA" id="ARBA00022771"/>
    </source>
</evidence>
<dbReference type="CDD" id="cd00022">
    <property type="entry name" value="BIR"/>
    <property type="match status" value="4"/>
</dbReference>
<feature type="compositionally biased region" description="Polar residues" evidence="6">
    <location>
        <begin position="689"/>
        <end position="701"/>
    </location>
</feature>
<dbReference type="AlphaFoldDB" id="A0A9Q0YSJ2"/>
<keyword evidence="2" id="KW-0479">Metal-binding</keyword>
<dbReference type="SUPFAM" id="SSF57924">
    <property type="entry name" value="Inhibitor of apoptosis (IAP) repeat"/>
    <property type="match status" value="4"/>
</dbReference>
<reference evidence="8" key="1">
    <citation type="submission" date="2021-10" db="EMBL/GenBank/DDBJ databases">
        <title>Tropical sea cucumber genome reveals ecological adaptation and Cuvierian tubules defense mechanism.</title>
        <authorList>
            <person name="Chen T."/>
        </authorList>
    </citation>
    <scope>NUCLEOTIDE SEQUENCE</scope>
    <source>
        <strain evidence="8">Nanhai2018</strain>
        <tissue evidence="8">Muscle</tissue>
    </source>
</reference>
<evidence type="ECO:0000313" key="9">
    <source>
        <dbReference type="Proteomes" id="UP001152320"/>
    </source>
</evidence>
<evidence type="ECO:0000256" key="1">
    <source>
        <dbReference type="ARBA" id="ARBA00006672"/>
    </source>
</evidence>
<dbReference type="FunFam" id="1.10.1170.10:FF:000002">
    <property type="entry name" value="Baculoviral IAP repeat containing 7"/>
    <property type="match status" value="1"/>
</dbReference>
<sequence length="785" mass="90585">MDTVPSQKCSDINWPVLQLKLCLSTQFDCHSAKHLHHNRDRMAESSLSSLSKYKYDGREYLRRNSEETVGPSTVTLLGDDFSRLSLAALTAAEYVSSNENFNQFIKRAKFPKYYSMSARMETYLNWYFKHQHPGELAKAGFFSTGEDDEVYCFHCGGRLYDWASNVMPWEEHALYFPRCEWLLQQKGIAFVEKIQSKKANLSSEQEVQRSSLNSSRSKVNSPVCSTIDMSILDNRIQSFKGHDQLFRYSVEKFAAAGFFFIVINNTIKCYMCEVEIYNWRDGFSPIEIHQKRSPTCLLVARASDLDDKETASDYRNKKQNTSCKRLNEKGDETPYKNNVQSIEDYRKEYDRLLSLYHWPICPIVDRCDLAAAGFYWKDKLVSITVQCFACFGKVEKWKVGENPEEKHKLLYPSCPFLMGKETDNVAITHEQKNFALRIFSERDALKKDEGRSYYVSRYNSSSEDFVHLKSESLDDPLFKLAQYPQFYFEMCRLKSFISWPSHHCISLTTLAAAGFFSNDIEDQVTCFFCGGKLHQWEANDEPWEEHARNFPHCKWLEEQKGKHFVDNVQKKYETSVGVNHTTQHGHVAASTQRKLGRGEVLPAKTYNQKKDGTVKAEYDLDSILKSEEVQVLVGMGFDASTIRTVIQKRLKQGLSAYQDTEDLLNAIFVEDENSQASDDNETKRRGSDPVNSLENQRQTENNQDDVRKSSQTMETEDTQNKLALLSQKLEKLEEKNLCKICVDGEVDVLFLPCKHLVACKNCSEKLDECPICRSYIDEKVNVFKP</sequence>
<dbReference type="SMART" id="SM00184">
    <property type="entry name" value="RING"/>
    <property type="match status" value="1"/>
</dbReference>
<evidence type="ECO:0000313" key="8">
    <source>
        <dbReference type="EMBL" id="KAJ8027146.1"/>
    </source>
</evidence>
<accession>A0A9Q0YSJ2</accession>
<dbReference type="Gene3D" id="3.30.40.10">
    <property type="entry name" value="Zinc/RING finger domain, C3HC4 (zinc finger)"/>
    <property type="match status" value="1"/>
</dbReference>
<evidence type="ECO:0000256" key="5">
    <source>
        <dbReference type="PROSITE-ProRule" id="PRU00175"/>
    </source>
</evidence>
<dbReference type="PROSITE" id="PS50089">
    <property type="entry name" value="ZF_RING_2"/>
    <property type="match status" value="1"/>
</dbReference>
<keyword evidence="9" id="KW-1185">Reference proteome</keyword>
<dbReference type="InterPro" id="IPR001370">
    <property type="entry name" value="BIR_rpt"/>
</dbReference>
<dbReference type="PANTHER" id="PTHR10044">
    <property type="entry name" value="INHIBITOR OF APOPTOSIS"/>
    <property type="match status" value="1"/>
</dbReference>
<proteinExistence type="inferred from homology"/>
<dbReference type="EMBL" id="JAIZAY010000016">
    <property type="protein sequence ID" value="KAJ8027146.1"/>
    <property type="molecule type" value="Genomic_DNA"/>
</dbReference>
<dbReference type="GO" id="GO:0008270">
    <property type="term" value="F:zinc ion binding"/>
    <property type="evidence" value="ECO:0007669"/>
    <property type="project" value="UniProtKB-KW"/>
</dbReference>
<dbReference type="Pfam" id="PF00653">
    <property type="entry name" value="BIR"/>
    <property type="match status" value="4"/>
</dbReference>
<dbReference type="InterPro" id="IPR001841">
    <property type="entry name" value="Znf_RING"/>
</dbReference>
<comment type="caution">
    <text evidence="8">The sequence shown here is derived from an EMBL/GenBank/DDBJ whole genome shotgun (WGS) entry which is preliminary data.</text>
</comment>
<dbReference type="PANTHER" id="PTHR10044:SF139">
    <property type="entry name" value="DEATH-ASSOCIATED INHIBITOR OF APOPTOSIS 2"/>
    <property type="match status" value="1"/>
</dbReference>
<dbReference type="Gene3D" id="1.10.8.10">
    <property type="entry name" value="DNA helicase RuvA subunit, C-terminal domain"/>
    <property type="match status" value="1"/>
</dbReference>
<feature type="region of interest" description="Disordered" evidence="6">
    <location>
        <begin position="671"/>
        <end position="719"/>
    </location>
</feature>
<feature type="domain" description="RING-type" evidence="7">
    <location>
        <begin position="738"/>
        <end position="773"/>
    </location>
</feature>
<organism evidence="8 9">
    <name type="scientific">Holothuria leucospilota</name>
    <name type="common">Black long sea cucumber</name>
    <name type="synonym">Mertensiothuria leucospilota</name>
    <dbReference type="NCBI Taxonomy" id="206669"/>
    <lineage>
        <taxon>Eukaryota</taxon>
        <taxon>Metazoa</taxon>
        <taxon>Echinodermata</taxon>
        <taxon>Eleutherozoa</taxon>
        <taxon>Echinozoa</taxon>
        <taxon>Holothuroidea</taxon>
        <taxon>Aspidochirotacea</taxon>
        <taxon>Aspidochirotida</taxon>
        <taxon>Holothuriidae</taxon>
        <taxon>Holothuria</taxon>
    </lineage>
</organism>
<dbReference type="Gene3D" id="1.10.1170.10">
    <property type="entry name" value="Inhibitor Of Apoptosis Protein (2mihbC-IAP-1), Chain A"/>
    <property type="match status" value="4"/>
</dbReference>